<reference evidence="1 2" key="1">
    <citation type="submission" date="2017-10" db="EMBL/GenBank/DDBJ databases">
        <title>Sequencing the genomes of 1000 actinobacteria strains.</title>
        <authorList>
            <person name="Klenk H.-P."/>
        </authorList>
    </citation>
    <scope>NUCLEOTIDE SEQUENCE [LARGE SCALE GENOMIC DNA]</scope>
    <source>
        <strain evidence="1 2">DSM 46092</strain>
    </source>
</reference>
<sequence length="122" mass="12511">MTRFPARGVGVVRIFVRGKAVAVHVVDLGLADPGWFSRADVLVLAATGPPVAAPAEAALAAWPGAVAAAARFPRGLRWSVRRLAGFAAEPASFLAILRSGLAGTVAGFDIGESGEDFGAIMR</sequence>
<organism evidence="1 2">
    <name type="scientific">Amycolatopsis sulphurea</name>
    <dbReference type="NCBI Taxonomy" id="76022"/>
    <lineage>
        <taxon>Bacteria</taxon>
        <taxon>Bacillati</taxon>
        <taxon>Actinomycetota</taxon>
        <taxon>Actinomycetes</taxon>
        <taxon>Pseudonocardiales</taxon>
        <taxon>Pseudonocardiaceae</taxon>
        <taxon>Amycolatopsis</taxon>
    </lineage>
</organism>
<gene>
    <name evidence="1" type="ORF">ATK36_1435</name>
</gene>
<comment type="caution">
    <text evidence="1">The sequence shown here is derived from an EMBL/GenBank/DDBJ whole genome shotgun (WGS) entry which is preliminary data.</text>
</comment>
<accession>A0A2A9F5L7</accession>
<dbReference type="AlphaFoldDB" id="A0A2A9F5L7"/>
<proteinExistence type="predicted"/>
<protein>
    <submittedName>
        <fullName evidence="1">Uncharacterized protein</fullName>
    </submittedName>
</protein>
<dbReference type="Proteomes" id="UP000243542">
    <property type="component" value="Unassembled WGS sequence"/>
</dbReference>
<dbReference type="EMBL" id="PDJK01000002">
    <property type="protein sequence ID" value="PFG46458.1"/>
    <property type="molecule type" value="Genomic_DNA"/>
</dbReference>
<keyword evidence="2" id="KW-1185">Reference proteome</keyword>
<evidence type="ECO:0000313" key="1">
    <source>
        <dbReference type="EMBL" id="PFG46458.1"/>
    </source>
</evidence>
<name>A0A2A9F5L7_9PSEU</name>
<evidence type="ECO:0000313" key="2">
    <source>
        <dbReference type="Proteomes" id="UP000243542"/>
    </source>
</evidence>